<dbReference type="GO" id="GO:0003700">
    <property type="term" value="F:DNA-binding transcription factor activity"/>
    <property type="evidence" value="ECO:0007669"/>
    <property type="project" value="TreeGrafter"/>
</dbReference>
<reference evidence="3 4" key="1">
    <citation type="submission" date="2016-10" db="EMBL/GenBank/DDBJ databases">
        <authorList>
            <person name="de Groot N.N."/>
        </authorList>
    </citation>
    <scope>NUCLEOTIDE SEQUENCE [LARGE SCALE GENOMIC DNA]</scope>
    <source>
        <strain evidence="3 4">DSM 13305</strain>
    </source>
</reference>
<organism evidence="3 4">
    <name type="scientific">Propionispora vibrioides</name>
    <dbReference type="NCBI Taxonomy" id="112903"/>
    <lineage>
        <taxon>Bacteria</taxon>
        <taxon>Bacillati</taxon>
        <taxon>Bacillota</taxon>
        <taxon>Negativicutes</taxon>
        <taxon>Selenomonadales</taxon>
        <taxon>Sporomusaceae</taxon>
        <taxon>Propionispora</taxon>
    </lineage>
</organism>
<keyword evidence="1" id="KW-0238">DNA-binding</keyword>
<dbReference type="InterPro" id="IPR001387">
    <property type="entry name" value="Cro/C1-type_HTH"/>
</dbReference>
<dbReference type="PANTHER" id="PTHR46797:SF1">
    <property type="entry name" value="METHYLPHOSPHONATE SYNTHASE"/>
    <property type="match status" value="1"/>
</dbReference>
<protein>
    <submittedName>
        <fullName evidence="3">Helix-turn-helix domain-containing protein</fullName>
    </submittedName>
</protein>
<sequence>MNTLERIKQLLYERRWSVYKLSKLSGVSQSTLSNMFNRNNDPSISTLEDICGAFGITLSQFFADEGELVALNKEQVEMLEKWSTLSSEQKSALLKLLK</sequence>
<dbReference type="CDD" id="cd00093">
    <property type="entry name" value="HTH_XRE"/>
    <property type="match status" value="1"/>
</dbReference>
<dbReference type="EMBL" id="FODY01000018">
    <property type="protein sequence ID" value="SEP31762.1"/>
    <property type="molecule type" value="Genomic_DNA"/>
</dbReference>
<accession>A0A1H8WVW2</accession>
<gene>
    <name evidence="3" type="ORF">SAMN04490178_11861</name>
</gene>
<dbReference type="STRING" id="112903.SAMN04490178_11861"/>
<dbReference type="GO" id="GO:0003677">
    <property type="term" value="F:DNA binding"/>
    <property type="evidence" value="ECO:0007669"/>
    <property type="project" value="UniProtKB-KW"/>
</dbReference>
<dbReference type="PROSITE" id="PS50943">
    <property type="entry name" value="HTH_CROC1"/>
    <property type="match status" value="1"/>
</dbReference>
<dbReference type="InterPro" id="IPR050807">
    <property type="entry name" value="TransReg_Diox_bact_type"/>
</dbReference>
<name>A0A1H8WVW2_9FIRM</name>
<evidence type="ECO:0000313" key="3">
    <source>
        <dbReference type="EMBL" id="SEP31762.1"/>
    </source>
</evidence>
<feature type="domain" description="HTH cro/C1-type" evidence="2">
    <location>
        <begin position="7"/>
        <end position="61"/>
    </location>
</feature>
<dbReference type="SUPFAM" id="SSF47413">
    <property type="entry name" value="lambda repressor-like DNA-binding domains"/>
    <property type="match status" value="1"/>
</dbReference>
<dbReference type="Gene3D" id="1.10.260.40">
    <property type="entry name" value="lambda repressor-like DNA-binding domains"/>
    <property type="match status" value="1"/>
</dbReference>
<proteinExistence type="predicted"/>
<keyword evidence="4" id="KW-1185">Reference proteome</keyword>
<dbReference type="InterPro" id="IPR010982">
    <property type="entry name" value="Lambda_DNA-bd_dom_sf"/>
</dbReference>
<dbReference type="RefSeq" id="WP_091748779.1">
    <property type="nucleotide sequence ID" value="NZ_FODY01000018.1"/>
</dbReference>
<dbReference type="SMART" id="SM00530">
    <property type="entry name" value="HTH_XRE"/>
    <property type="match status" value="1"/>
</dbReference>
<dbReference type="PANTHER" id="PTHR46797">
    <property type="entry name" value="HTH-TYPE TRANSCRIPTIONAL REGULATOR"/>
    <property type="match status" value="1"/>
</dbReference>
<dbReference type="Pfam" id="PF13443">
    <property type="entry name" value="HTH_26"/>
    <property type="match status" value="1"/>
</dbReference>
<dbReference type="AlphaFoldDB" id="A0A1H8WVW2"/>
<evidence type="ECO:0000313" key="4">
    <source>
        <dbReference type="Proteomes" id="UP000198847"/>
    </source>
</evidence>
<dbReference type="Proteomes" id="UP000198847">
    <property type="component" value="Unassembled WGS sequence"/>
</dbReference>
<evidence type="ECO:0000256" key="1">
    <source>
        <dbReference type="ARBA" id="ARBA00023125"/>
    </source>
</evidence>
<dbReference type="GO" id="GO:0005829">
    <property type="term" value="C:cytosol"/>
    <property type="evidence" value="ECO:0007669"/>
    <property type="project" value="TreeGrafter"/>
</dbReference>
<evidence type="ECO:0000259" key="2">
    <source>
        <dbReference type="PROSITE" id="PS50943"/>
    </source>
</evidence>
<dbReference type="OrthoDB" id="118856at2"/>